<dbReference type="EMBL" id="KQ947416">
    <property type="protein sequence ID" value="KUJ16514.1"/>
    <property type="molecule type" value="Genomic_DNA"/>
</dbReference>
<gene>
    <name evidence="3" type="ORF">LY89DRAFT_670024</name>
</gene>
<evidence type="ECO:0000259" key="2">
    <source>
        <dbReference type="Pfam" id="PF20150"/>
    </source>
</evidence>
<dbReference type="AlphaFoldDB" id="A0A194X8S2"/>
<dbReference type="InterPro" id="IPR045518">
    <property type="entry name" value="2EXR"/>
</dbReference>
<dbReference type="PANTHER" id="PTHR35910">
    <property type="entry name" value="2EXR DOMAIN-CONTAINING PROTEIN"/>
    <property type="match status" value="1"/>
</dbReference>
<dbReference type="GeneID" id="28822864"/>
<evidence type="ECO:0000256" key="1">
    <source>
        <dbReference type="SAM" id="MobiDB-lite"/>
    </source>
</evidence>
<protein>
    <recommendedName>
        <fullName evidence="2">2EXR domain-containing protein</fullName>
    </recommendedName>
</protein>
<feature type="domain" description="2EXR" evidence="2">
    <location>
        <begin position="6"/>
        <end position="114"/>
    </location>
</feature>
<evidence type="ECO:0000313" key="3">
    <source>
        <dbReference type="EMBL" id="KUJ16514.1"/>
    </source>
</evidence>
<dbReference type="PANTHER" id="PTHR35910:SF6">
    <property type="entry name" value="2EXR DOMAIN-CONTAINING PROTEIN"/>
    <property type="match status" value="1"/>
</dbReference>
<reference evidence="3 4" key="1">
    <citation type="submission" date="2015-10" db="EMBL/GenBank/DDBJ databases">
        <title>Full genome of DAOMC 229536 Phialocephala scopiformis, a fungal endophyte of spruce producing the potent anti-insectan compound rugulosin.</title>
        <authorList>
            <consortium name="DOE Joint Genome Institute"/>
            <person name="Walker A.K."/>
            <person name="Frasz S.L."/>
            <person name="Seifert K.A."/>
            <person name="Miller J.D."/>
            <person name="Mondo S.J."/>
            <person name="Labutti K."/>
            <person name="Lipzen A."/>
            <person name="Dockter R."/>
            <person name="Kennedy M."/>
            <person name="Grigoriev I.V."/>
            <person name="Spatafora J.W."/>
        </authorList>
    </citation>
    <scope>NUCLEOTIDE SEQUENCE [LARGE SCALE GENOMIC DNA]</scope>
    <source>
        <strain evidence="3 4">CBS 120377</strain>
    </source>
</reference>
<dbReference type="Proteomes" id="UP000070700">
    <property type="component" value="Unassembled WGS sequence"/>
</dbReference>
<keyword evidence="4" id="KW-1185">Reference proteome</keyword>
<dbReference type="InParanoid" id="A0A194X8S2"/>
<dbReference type="Pfam" id="PF20150">
    <property type="entry name" value="2EXR"/>
    <property type="match status" value="1"/>
</dbReference>
<dbReference type="KEGG" id="psco:LY89DRAFT_670024"/>
<feature type="region of interest" description="Disordered" evidence="1">
    <location>
        <begin position="216"/>
        <end position="245"/>
    </location>
</feature>
<dbReference type="RefSeq" id="XP_018070869.1">
    <property type="nucleotide sequence ID" value="XM_018213138.1"/>
</dbReference>
<organism evidence="3 4">
    <name type="scientific">Mollisia scopiformis</name>
    <name type="common">Conifer needle endophyte fungus</name>
    <name type="synonym">Phialocephala scopiformis</name>
    <dbReference type="NCBI Taxonomy" id="149040"/>
    <lineage>
        <taxon>Eukaryota</taxon>
        <taxon>Fungi</taxon>
        <taxon>Dikarya</taxon>
        <taxon>Ascomycota</taxon>
        <taxon>Pezizomycotina</taxon>
        <taxon>Leotiomycetes</taxon>
        <taxon>Helotiales</taxon>
        <taxon>Mollisiaceae</taxon>
        <taxon>Mollisia</taxon>
    </lineage>
</organism>
<sequence>MSNHGFTCFPRLPLDLRQNIWRYSCHERRIVDIWTVELGELSMHAMGTPRGPYHACLRHVTICKIPDVLHATEESRRIALTDYTLAFGFSHRLSHGLKLTGAPQSYVNWDSDIICPMSLERQTCLDFFLAVPGLSKIALNISDIDMDLVDLTINSWIKEVILYSNWYPLKNVDFSLWVDRCEVELRDEWKTEEKAWLEEGRAALYRRYEKMERRKKSSDSSLDSRSNPGQELSIQPMEEEELAQKHPRPLVTFKRLFVNGIDIDSETVRRNEERFINEYKKAMEETQT</sequence>
<evidence type="ECO:0000313" key="4">
    <source>
        <dbReference type="Proteomes" id="UP000070700"/>
    </source>
</evidence>
<name>A0A194X8S2_MOLSC</name>
<proteinExistence type="predicted"/>
<accession>A0A194X8S2</accession>
<dbReference type="OrthoDB" id="3473305at2759"/>